<dbReference type="Proteomes" id="UP000033900">
    <property type="component" value="Unassembled WGS sequence"/>
</dbReference>
<evidence type="ECO:0000313" key="7">
    <source>
        <dbReference type="EMBL" id="KJL48239.1"/>
    </source>
</evidence>
<organism evidence="7 8">
    <name type="scientific">Microbacterium hydrocarbonoxydans</name>
    <dbReference type="NCBI Taxonomy" id="273678"/>
    <lineage>
        <taxon>Bacteria</taxon>
        <taxon>Bacillati</taxon>
        <taxon>Actinomycetota</taxon>
        <taxon>Actinomycetes</taxon>
        <taxon>Micrococcales</taxon>
        <taxon>Microbacteriaceae</taxon>
        <taxon>Microbacterium</taxon>
    </lineage>
</organism>
<dbReference type="InterPro" id="IPR017500">
    <property type="entry name" value="Phage_infect_YhgE_N"/>
</dbReference>
<protein>
    <submittedName>
        <fullName evidence="7">Chromosome partition protein Smc</fullName>
    </submittedName>
</protein>
<name>A0A0M2HUW0_9MICO</name>
<feature type="transmembrane region" description="Helical" evidence="5">
    <location>
        <begin position="685"/>
        <end position="706"/>
    </location>
</feature>
<keyword evidence="3 5" id="KW-1133">Transmembrane helix</keyword>
<evidence type="ECO:0000256" key="1">
    <source>
        <dbReference type="ARBA" id="ARBA00004141"/>
    </source>
</evidence>
<reference evidence="7 8" key="1">
    <citation type="submission" date="2015-02" db="EMBL/GenBank/DDBJ databases">
        <title>Draft genome sequences of ten Microbacterium spp. with emphasis on heavy metal contaminated environments.</title>
        <authorList>
            <person name="Corretto E."/>
        </authorList>
    </citation>
    <scope>NUCLEOTIDE SEQUENCE [LARGE SCALE GENOMIC DNA]</scope>
    <source>
        <strain evidence="7 8">SA35</strain>
    </source>
</reference>
<evidence type="ECO:0000256" key="4">
    <source>
        <dbReference type="ARBA" id="ARBA00023136"/>
    </source>
</evidence>
<dbReference type="InterPro" id="IPR017501">
    <property type="entry name" value="Phage_infect_YhgE_C"/>
</dbReference>
<evidence type="ECO:0000313" key="8">
    <source>
        <dbReference type="Proteomes" id="UP000033900"/>
    </source>
</evidence>
<dbReference type="GO" id="GO:0140359">
    <property type="term" value="F:ABC-type transporter activity"/>
    <property type="evidence" value="ECO:0007669"/>
    <property type="project" value="InterPro"/>
</dbReference>
<evidence type="ECO:0000256" key="5">
    <source>
        <dbReference type="SAM" id="Phobius"/>
    </source>
</evidence>
<feature type="transmembrane region" description="Helical" evidence="5">
    <location>
        <begin position="632"/>
        <end position="650"/>
    </location>
</feature>
<dbReference type="PANTHER" id="PTHR43077">
    <property type="entry name" value="TRANSPORT PERMEASE YVFS-RELATED"/>
    <property type="match status" value="1"/>
</dbReference>
<keyword evidence="4 5" id="KW-0472">Membrane</keyword>
<comment type="caution">
    <text evidence="7">The sequence shown here is derived from an EMBL/GenBank/DDBJ whole genome shotgun (WGS) entry which is preliminary data.</text>
</comment>
<dbReference type="GO" id="GO:0016020">
    <property type="term" value="C:membrane"/>
    <property type="evidence" value="ECO:0007669"/>
    <property type="project" value="UniProtKB-SubCell"/>
</dbReference>
<dbReference type="AlphaFoldDB" id="A0A0M2HUW0"/>
<dbReference type="NCBIfam" id="TIGR03061">
    <property type="entry name" value="pip_yhgE_Nterm"/>
    <property type="match status" value="1"/>
</dbReference>
<dbReference type="NCBIfam" id="TIGR03062">
    <property type="entry name" value="pip_yhgE_Cterm"/>
    <property type="match status" value="1"/>
</dbReference>
<keyword evidence="2 5" id="KW-0812">Transmembrane</keyword>
<feature type="domain" description="ABC-2 type transporter transmembrane" evidence="6">
    <location>
        <begin position="497"/>
        <end position="704"/>
    </location>
</feature>
<feature type="transmembrane region" description="Helical" evidence="5">
    <location>
        <begin position="601"/>
        <end position="625"/>
    </location>
</feature>
<dbReference type="InterPro" id="IPR051328">
    <property type="entry name" value="T7SS_ABC-Transporter"/>
</dbReference>
<dbReference type="EMBL" id="JYJB01000008">
    <property type="protein sequence ID" value="KJL48239.1"/>
    <property type="molecule type" value="Genomic_DNA"/>
</dbReference>
<dbReference type="STRING" id="273678.RS84_01871"/>
<feature type="domain" description="ABC-2 type transporter transmembrane" evidence="6">
    <location>
        <begin position="25"/>
        <end position="168"/>
    </location>
</feature>
<sequence length="727" mass="76822">MKNILSVFRFDLRRAVSSVMAVIVLFGLVVIPSLFTWFNVIASWNPFDNTKNLTVAVASTDEGYQSDLVPIRLNVGEQVLSALRANDDLNWVITSEDKAIEGAKSGEYYAAIVLPPTFSADMMTFYSHGSERTSIEYYTNEKKNALAPKITEQGASEVTSRINKMFTETLSEAGMNIITSLAGYLDDADTQAMLSRLQTHATQVASQMRSASATADMFTSLIASSRPLVDSASGLVSASGDALDDATSALGQGKDAAGSLKNVLSSTAATIGDALSGTADSYQAVADSIDGVFAAMSTQSADSAAAIEALATRVQTQIDQYQALRDTLVNDVRPQLPEATLDEFDRAVSRIDAAIARQQELHDGLAAAASDVTATDADIQTRHAEITGLVASAKTAVEDARKAYTDSLKPKLDALADTLAAIGSSVDSVGADLDSVADSLSGADSLGTALSNAESLTTGISESLTETADRFDELAAALAKAIDTGDLSELTEVIGANPHALAMHLAEPVELKRVPVYSVVSFGAAMTPLYTTLALWVGALLISVSIRVDPPQGEGSPLPALSPTQTYLGRFGIFAVVGFLQSSLVCLGSLLFTQVQPEHPFLLLLTGWVMSLVFTLIVYTFVVTFGNAGKALAVLLLVVQISSSGGAYPLQVLPQWFQNISPFLPATHAVNAMRSAIAGIYHNDYWVSLGLLAAFIVPALLLGLVLRLPLIGFNQKLLRALASTKLM</sequence>
<proteinExistence type="predicted"/>
<evidence type="ECO:0000256" key="2">
    <source>
        <dbReference type="ARBA" id="ARBA00022692"/>
    </source>
</evidence>
<evidence type="ECO:0000259" key="6">
    <source>
        <dbReference type="Pfam" id="PF12698"/>
    </source>
</evidence>
<feature type="transmembrane region" description="Helical" evidence="5">
    <location>
        <begin position="567"/>
        <end position="595"/>
    </location>
</feature>
<keyword evidence="8" id="KW-1185">Reference proteome</keyword>
<gene>
    <name evidence="7" type="primary">smc_1</name>
    <name evidence="7" type="ORF">RS84_01871</name>
</gene>
<dbReference type="PATRIC" id="fig|273678.4.peg.1874"/>
<dbReference type="InterPro" id="IPR013525">
    <property type="entry name" value="ABC2_TM"/>
</dbReference>
<feature type="transmembrane region" description="Helical" evidence="5">
    <location>
        <begin position="522"/>
        <end position="546"/>
    </location>
</feature>
<dbReference type="OrthoDB" id="9811483at2"/>
<comment type="subcellular location">
    <subcellularLocation>
        <location evidence="1">Membrane</location>
        <topology evidence="1">Multi-pass membrane protein</topology>
    </subcellularLocation>
</comment>
<evidence type="ECO:0000256" key="3">
    <source>
        <dbReference type="ARBA" id="ARBA00022989"/>
    </source>
</evidence>
<dbReference type="Gene3D" id="3.40.1710.10">
    <property type="entry name" value="abc type-2 transporter like domain"/>
    <property type="match status" value="1"/>
</dbReference>
<dbReference type="PANTHER" id="PTHR43077:SF10">
    <property type="entry name" value="TRANSPORT PERMEASE PROTEIN"/>
    <property type="match status" value="1"/>
</dbReference>
<accession>A0A0M2HUW0</accession>
<feature type="transmembrane region" description="Helical" evidence="5">
    <location>
        <begin position="21"/>
        <end position="44"/>
    </location>
</feature>
<dbReference type="RefSeq" id="WP_045257460.1">
    <property type="nucleotide sequence ID" value="NZ_JYJB01000008.1"/>
</dbReference>
<dbReference type="Pfam" id="PF12698">
    <property type="entry name" value="ABC2_membrane_3"/>
    <property type="match status" value="2"/>
</dbReference>